<name>A0ABU6RMI7_9FABA</name>
<gene>
    <name evidence="1" type="ORF">PIB30_064439</name>
</gene>
<dbReference type="EMBL" id="JASCZI010030836">
    <property type="protein sequence ID" value="MED6125011.1"/>
    <property type="molecule type" value="Genomic_DNA"/>
</dbReference>
<sequence length="83" mass="9525">MVEYPSTPRDCNSITISSMNSLAMESNHMNAHNFDLPQALEDEYGRWISLKIMGGQWNSGGHATKKFNETYLQKYPSKMYLSM</sequence>
<evidence type="ECO:0000313" key="2">
    <source>
        <dbReference type="Proteomes" id="UP001341840"/>
    </source>
</evidence>
<accession>A0ABU6RMI7</accession>
<reference evidence="1 2" key="1">
    <citation type="journal article" date="2023" name="Plants (Basel)">
        <title>Bridging the Gap: Combining Genomics and Transcriptomics Approaches to Understand Stylosanthes scabra, an Orphan Legume from the Brazilian Caatinga.</title>
        <authorList>
            <person name="Ferreira-Neto J.R.C."/>
            <person name="da Silva M.D."/>
            <person name="Binneck E."/>
            <person name="de Melo N.F."/>
            <person name="da Silva R.H."/>
            <person name="de Melo A.L.T.M."/>
            <person name="Pandolfi V."/>
            <person name="Bustamante F.O."/>
            <person name="Brasileiro-Vidal A.C."/>
            <person name="Benko-Iseppon A.M."/>
        </authorList>
    </citation>
    <scope>NUCLEOTIDE SEQUENCE [LARGE SCALE GENOMIC DNA]</scope>
    <source>
        <tissue evidence="1">Leaves</tissue>
    </source>
</reference>
<organism evidence="1 2">
    <name type="scientific">Stylosanthes scabra</name>
    <dbReference type="NCBI Taxonomy" id="79078"/>
    <lineage>
        <taxon>Eukaryota</taxon>
        <taxon>Viridiplantae</taxon>
        <taxon>Streptophyta</taxon>
        <taxon>Embryophyta</taxon>
        <taxon>Tracheophyta</taxon>
        <taxon>Spermatophyta</taxon>
        <taxon>Magnoliopsida</taxon>
        <taxon>eudicotyledons</taxon>
        <taxon>Gunneridae</taxon>
        <taxon>Pentapetalae</taxon>
        <taxon>rosids</taxon>
        <taxon>fabids</taxon>
        <taxon>Fabales</taxon>
        <taxon>Fabaceae</taxon>
        <taxon>Papilionoideae</taxon>
        <taxon>50 kb inversion clade</taxon>
        <taxon>dalbergioids sensu lato</taxon>
        <taxon>Dalbergieae</taxon>
        <taxon>Pterocarpus clade</taxon>
        <taxon>Stylosanthes</taxon>
    </lineage>
</organism>
<dbReference type="Proteomes" id="UP001341840">
    <property type="component" value="Unassembled WGS sequence"/>
</dbReference>
<protein>
    <submittedName>
        <fullName evidence="1">Uncharacterized protein</fullName>
    </submittedName>
</protein>
<evidence type="ECO:0000313" key="1">
    <source>
        <dbReference type="EMBL" id="MED6125011.1"/>
    </source>
</evidence>
<comment type="caution">
    <text evidence="1">The sequence shown here is derived from an EMBL/GenBank/DDBJ whole genome shotgun (WGS) entry which is preliminary data.</text>
</comment>
<keyword evidence="2" id="KW-1185">Reference proteome</keyword>
<proteinExistence type="predicted"/>